<sequence>MRSLRLQRQGPTALTFPTTQGILTITKLSTFIRTWLSTSTSTPTTPEAARPTIPMANPDVIPMRRS</sequence>
<dbReference type="RefSeq" id="WP_218063645.1">
    <property type="nucleotide sequence ID" value="NZ_JASJUS010000080.1"/>
</dbReference>
<organism evidence="2 3">
    <name type="scientific">Streptomyces fuscus</name>
    <dbReference type="NCBI Taxonomy" id="3048495"/>
    <lineage>
        <taxon>Bacteria</taxon>
        <taxon>Bacillati</taxon>
        <taxon>Actinomycetota</taxon>
        <taxon>Actinomycetes</taxon>
        <taxon>Kitasatosporales</taxon>
        <taxon>Streptomycetaceae</taxon>
        <taxon>Streptomyces</taxon>
    </lineage>
</organism>
<keyword evidence="3" id="KW-1185">Reference proteome</keyword>
<dbReference type="Proteomes" id="UP001241926">
    <property type="component" value="Unassembled WGS sequence"/>
</dbReference>
<proteinExistence type="predicted"/>
<evidence type="ECO:0000313" key="2">
    <source>
        <dbReference type="EMBL" id="MDL2082172.1"/>
    </source>
</evidence>
<gene>
    <name evidence="2" type="ORF">QNN03_37750</name>
</gene>
<feature type="region of interest" description="Disordered" evidence="1">
    <location>
        <begin position="39"/>
        <end position="66"/>
    </location>
</feature>
<comment type="caution">
    <text evidence="2">The sequence shown here is derived from an EMBL/GenBank/DDBJ whole genome shotgun (WGS) entry which is preliminary data.</text>
</comment>
<accession>A0ABT7JEG4</accession>
<evidence type="ECO:0000256" key="1">
    <source>
        <dbReference type="SAM" id="MobiDB-lite"/>
    </source>
</evidence>
<dbReference type="EMBL" id="JASJUS010000080">
    <property type="protein sequence ID" value="MDL2082172.1"/>
    <property type="molecule type" value="Genomic_DNA"/>
</dbReference>
<evidence type="ECO:0000313" key="3">
    <source>
        <dbReference type="Proteomes" id="UP001241926"/>
    </source>
</evidence>
<reference evidence="2 3" key="1">
    <citation type="submission" date="2023-05" db="EMBL/GenBank/DDBJ databases">
        <title>Streptomyces fuscus sp. nov., a brown-black pigment producing actinomyces isolated from dry sand of Sea duck farm.</title>
        <authorList>
            <person name="Xie J."/>
            <person name="Shen N."/>
        </authorList>
    </citation>
    <scope>NUCLEOTIDE SEQUENCE [LARGE SCALE GENOMIC DNA]</scope>
    <source>
        <strain evidence="2 3">GXMU-J15</strain>
    </source>
</reference>
<name>A0ABT7JEG4_9ACTN</name>
<protein>
    <submittedName>
        <fullName evidence="2">Uncharacterized protein</fullName>
    </submittedName>
</protein>